<organism evidence="7 8">
    <name type="scientific">Vibrio qingdaonensis</name>
    <dbReference type="NCBI Taxonomy" id="2829491"/>
    <lineage>
        <taxon>Bacteria</taxon>
        <taxon>Pseudomonadati</taxon>
        <taxon>Pseudomonadota</taxon>
        <taxon>Gammaproteobacteria</taxon>
        <taxon>Vibrionales</taxon>
        <taxon>Vibrionaceae</taxon>
        <taxon>Vibrio</taxon>
    </lineage>
</organism>
<dbReference type="EMBL" id="JAKRRY010000021">
    <property type="protein sequence ID" value="MCW8347385.1"/>
    <property type="molecule type" value="Genomic_DNA"/>
</dbReference>
<evidence type="ECO:0000256" key="4">
    <source>
        <dbReference type="ARBA" id="ARBA00022694"/>
    </source>
</evidence>
<dbReference type="Proteomes" id="UP001155587">
    <property type="component" value="Unassembled WGS sequence"/>
</dbReference>
<dbReference type="GO" id="GO:0008033">
    <property type="term" value="P:tRNA processing"/>
    <property type="evidence" value="ECO:0007669"/>
    <property type="project" value="UniProtKB-KW"/>
</dbReference>
<evidence type="ECO:0000256" key="5">
    <source>
        <dbReference type="ARBA" id="ARBA00034489"/>
    </source>
</evidence>
<dbReference type="PANTHER" id="PTHR21392">
    <property type="entry name" value="TRNA-URIDINE AMINOCARBOXYPROPYLTRANSFERASE 2"/>
    <property type="match status" value="1"/>
</dbReference>
<evidence type="ECO:0000256" key="2">
    <source>
        <dbReference type="ARBA" id="ARBA00022679"/>
    </source>
</evidence>
<keyword evidence="8" id="KW-1185">Reference proteome</keyword>
<evidence type="ECO:0000313" key="7">
    <source>
        <dbReference type="EMBL" id="MCW8347385.1"/>
    </source>
</evidence>
<evidence type="ECO:0000256" key="3">
    <source>
        <dbReference type="ARBA" id="ARBA00022691"/>
    </source>
</evidence>
<evidence type="ECO:0000256" key="1">
    <source>
        <dbReference type="ARBA" id="ARBA00012386"/>
    </source>
</evidence>
<name>A0A9X3CRX8_9VIBR</name>
<keyword evidence="2" id="KW-0808">Transferase</keyword>
<dbReference type="SMART" id="SM01144">
    <property type="entry name" value="DTW"/>
    <property type="match status" value="1"/>
</dbReference>
<dbReference type="Pfam" id="PF03942">
    <property type="entry name" value="DTW"/>
    <property type="match status" value="1"/>
</dbReference>
<dbReference type="GO" id="GO:0016432">
    <property type="term" value="F:tRNA-uridine aminocarboxypropyltransferase activity"/>
    <property type="evidence" value="ECO:0007669"/>
    <property type="project" value="UniProtKB-EC"/>
</dbReference>
<dbReference type="AlphaFoldDB" id="A0A9X3CRX8"/>
<evidence type="ECO:0000313" key="8">
    <source>
        <dbReference type="Proteomes" id="UP001155587"/>
    </source>
</evidence>
<keyword evidence="3" id="KW-0949">S-adenosyl-L-methionine</keyword>
<feature type="domain" description="DTW" evidence="6">
    <location>
        <begin position="1"/>
        <end position="191"/>
    </location>
</feature>
<comment type="similarity">
    <text evidence="5">Belongs to the TDD superfamily. DTWD2 family.</text>
</comment>
<dbReference type="InterPro" id="IPR005636">
    <property type="entry name" value="DTW"/>
</dbReference>
<keyword evidence="4" id="KW-0819">tRNA processing</keyword>
<comment type="caution">
    <text evidence="7">The sequence shown here is derived from an EMBL/GenBank/DDBJ whole genome shotgun (WGS) entry which is preliminary data.</text>
</comment>
<dbReference type="InterPro" id="IPR039262">
    <property type="entry name" value="DTWD2/TAPT"/>
</dbReference>
<dbReference type="PANTHER" id="PTHR21392:SF0">
    <property type="entry name" value="TRNA-URIDINE AMINOCARBOXYPROPYLTRANSFERASE 2"/>
    <property type="match status" value="1"/>
</dbReference>
<sequence>MLRYCPQCFKAKRACICQWITSINSRSELIILQHPSEEKRPLGTAKILQLSLPSTQVFIGEDFSDDTALNALLADDSVRTCVLFLGEQSQPLEQLDQTHDTRPFRIILLDGTWKKAYKIWTLSTNLHKLPMVQLPTDLEGDYRIRKAPTSNALSTVEAGYHILSILEPEQDFSALLFAFNQMIEFHISQMPPGVFERNYE</sequence>
<dbReference type="EC" id="2.5.1.25" evidence="1"/>
<reference evidence="7" key="1">
    <citation type="submission" date="2022-02" db="EMBL/GenBank/DDBJ databases">
        <title>Vibrio sp. nov, a new bacterium isolated from seawater.</title>
        <authorList>
            <person name="Yuan Y."/>
        </authorList>
    </citation>
    <scope>NUCLEOTIDE SEQUENCE</scope>
    <source>
        <strain evidence="7">ZSDZ65</strain>
    </source>
</reference>
<accession>A0A9X3CRX8</accession>
<protein>
    <recommendedName>
        <fullName evidence="1">tRNA-uridine aminocarboxypropyltransferase</fullName>
        <ecNumber evidence="1">2.5.1.25</ecNumber>
    </recommendedName>
</protein>
<dbReference type="RefSeq" id="WP_265675949.1">
    <property type="nucleotide sequence ID" value="NZ_JAKRRY010000021.1"/>
</dbReference>
<gene>
    <name evidence="7" type="ORF">MD535_15380</name>
</gene>
<proteinExistence type="inferred from homology"/>
<evidence type="ECO:0000259" key="6">
    <source>
        <dbReference type="SMART" id="SM01144"/>
    </source>
</evidence>